<evidence type="ECO:0000313" key="3">
    <source>
        <dbReference type="Proteomes" id="UP000035579"/>
    </source>
</evidence>
<evidence type="ECO:0000256" key="1">
    <source>
        <dbReference type="SAM" id="MobiDB-lite"/>
    </source>
</evidence>
<dbReference type="EMBL" id="CP011509">
    <property type="protein sequence ID" value="AKJ07920.1"/>
    <property type="molecule type" value="Genomic_DNA"/>
</dbReference>
<sequence>MADGKKKAHPGHEMTPERELDLLPAPASVATASGEPRFGTYQGELPEVDLSRLKGRWAPAAAPARLLKRKRWHYTLAATPEVLALFAVVDVGYSANAFAVALDLKEQRLLCDVSFLGAPGPLAEVGDKPGAGLTASFRTLGGRLTARRGEDDERYHLQVDVSRLRTGSLQSFLWNGDLLVAGGPPALTVIAPVEGDGFVNVTQKRGGMLSFGTLEAGGKRFRLDGGVGGTDYTQGYLARHTAWRWAFLAGRLADGTPVGLNLVEGFNESSGINENALWLGSRLYPLGRAHFEYDRRELMSPWRIRTGDGAVDLRFQPLYVHREDHDFKVVVSHFAQPLGLFEGTVRVDGQTHRLSGVPGVTEDQDMLW</sequence>
<gene>
    <name evidence="2" type="ORF">AA314_09546</name>
</gene>
<name>A0AAC8TJH5_9BACT</name>
<protein>
    <recommendedName>
        <fullName evidence="4">DUF2804 domain-containing protein</fullName>
    </recommendedName>
</protein>
<reference evidence="2 3" key="1">
    <citation type="submission" date="2015-05" db="EMBL/GenBank/DDBJ databases">
        <title>Genome assembly of Archangium gephyra DSM 2261.</title>
        <authorList>
            <person name="Sharma G."/>
            <person name="Subramanian S."/>
        </authorList>
    </citation>
    <scope>NUCLEOTIDE SEQUENCE [LARGE SCALE GENOMIC DNA]</scope>
    <source>
        <strain evidence="2 3">DSM 2261</strain>
    </source>
</reference>
<feature type="region of interest" description="Disordered" evidence="1">
    <location>
        <begin position="1"/>
        <end position="23"/>
    </location>
</feature>
<dbReference type="KEGG" id="age:AA314_09546"/>
<evidence type="ECO:0008006" key="4">
    <source>
        <dbReference type="Google" id="ProtNLM"/>
    </source>
</evidence>
<dbReference type="InterPro" id="IPR021243">
    <property type="entry name" value="DUF2804"/>
</dbReference>
<feature type="compositionally biased region" description="Basic and acidic residues" evidence="1">
    <location>
        <begin position="10"/>
        <end position="21"/>
    </location>
</feature>
<dbReference type="Proteomes" id="UP000035579">
    <property type="component" value="Chromosome"/>
</dbReference>
<proteinExistence type="predicted"/>
<dbReference type="Pfam" id="PF10974">
    <property type="entry name" value="DUF2804"/>
    <property type="match status" value="1"/>
</dbReference>
<dbReference type="PANTHER" id="PTHR35868:SF4">
    <property type="entry name" value="DUF2804 DOMAIN-CONTAINING PROTEIN"/>
    <property type="match status" value="1"/>
</dbReference>
<accession>A0AAC8TJH5</accession>
<dbReference type="AlphaFoldDB" id="A0AAC8TJH5"/>
<evidence type="ECO:0000313" key="2">
    <source>
        <dbReference type="EMBL" id="AKJ07920.1"/>
    </source>
</evidence>
<dbReference type="PANTHER" id="PTHR35868">
    <property type="entry name" value="DUF2804 DOMAIN-CONTAINING PROTEIN-RELATED"/>
    <property type="match status" value="1"/>
</dbReference>
<organism evidence="2 3">
    <name type="scientific">Archangium gephyra</name>
    <dbReference type="NCBI Taxonomy" id="48"/>
    <lineage>
        <taxon>Bacteria</taxon>
        <taxon>Pseudomonadati</taxon>
        <taxon>Myxococcota</taxon>
        <taxon>Myxococcia</taxon>
        <taxon>Myxococcales</taxon>
        <taxon>Cystobacterineae</taxon>
        <taxon>Archangiaceae</taxon>
        <taxon>Archangium</taxon>
    </lineage>
</organism>